<keyword evidence="4 9" id="KW-0547">Nucleotide-binding</keyword>
<dbReference type="PANTHER" id="PTHR11956:SF11">
    <property type="entry name" value="ARGININE--TRNA LIGASE, MITOCHONDRIAL-RELATED"/>
    <property type="match status" value="1"/>
</dbReference>
<keyword evidence="5 9" id="KW-0067">ATP-binding</keyword>
<dbReference type="Gene3D" id="1.10.730.10">
    <property type="entry name" value="Isoleucyl-tRNA Synthetase, Domain 1"/>
    <property type="match status" value="1"/>
</dbReference>
<dbReference type="OrthoDB" id="68056at2759"/>
<evidence type="ECO:0000256" key="8">
    <source>
        <dbReference type="ARBA" id="ARBA00049339"/>
    </source>
</evidence>
<comment type="caution">
    <text evidence="12">The sequence shown here is derived from an EMBL/GenBank/DDBJ whole genome shotgun (WGS) entry which is preliminary data.</text>
</comment>
<feature type="region of interest" description="Disordered" evidence="10">
    <location>
        <begin position="1"/>
        <end position="27"/>
    </location>
</feature>
<evidence type="ECO:0000256" key="5">
    <source>
        <dbReference type="ARBA" id="ARBA00022840"/>
    </source>
</evidence>
<dbReference type="PRINTS" id="PR01038">
    <property type="entry name" value="TRNASYNTHARG"/>
</dbReference>
<dbReference type="GO" id="GO:0005739">
    <property type="term" value="C:mitochondrion"/>
    <property type="evidence" value="ECO:0007669"/>
    <property type="project" value="TreeGrafter"/>
</dbReference>
<dbReference type="PANTHER" id="PTHR11956">
    <property type="entry name" value="ARGINYL-TRNA SYNTHETASE"/>
    <property type="match status" value="1"/>
</dbReference>
<evidence type="ECO:0000256" key="4">
    <source>
        <dbReference type="ARBA" id="ARBA00022741"/>
    </source>
</evidence>
<dbReference type="Proteomes" id="UP000801428">
    <property type="component" value="Unassembled WGS sequence"/>
</dbReference>
<feature type="region of interest" description="Disordered" evidence="10">
    <location>
        <begin position="61"/>
        <end position="82"/>
    </location>
</feature>
<evidence type="ECO:0000256" key="10">
    <source>
        <dbReference type="SAM" id="MobiDB-lite"/>
    </source>
</evidence>
<feature type="compositionally biased region" description="Acidic residues" evidence="10">
    <location>
        <begin position="65"/>
        <end position="79"/>
    </location>
</feature>
<reference evidence="12" key="1">
    <citation type="submission" date="2019-04" db="EMBL/GenBank/DDBJ databases">
        <title>Sequencing of skin fungus with MAO and IRED activity.</title>
        <authorList>
            <person name="Marsaioli A.J."/>
            <person name="Bonatto J.M.C."/>
            <person name="Reis Junior O."/>
        </authorList>
    </citation>
    <scope>NUCLEOTIDE SEQUENCE</scope>
    <source>
        <strain evidence="12">30M1</strain>
    </source>
</reference>
<dbReference type="SMART" id="SM00836">
    <property type="entry name" value="DALR_1"/>
    <property type="match status" value="1"/>
</dbReference>
<comment type="similarity">
    <text evidence="1 9">Belongs to the class-I aminoacyl-tRNA synthetase family.</text>
</comment>
<dbReference type="InterPro" id="IPR036695">
    <property type="entry name" value="Arg-tRNA-synth_N_sf"/>
</dbReference>
<keyword evidence="6 9" id="KW-0648">Protein biosynthesis</keyword>
<accession>A0A9P4TIQ1</accession>
<keyword evidence="13" id="KW-1185">Reference proteome</keyword>
<keyword evidence="7 9" id="KW-0030">Aminoacyl-tRNA synthetase</keyword>
<evidence type="ECO:0000256" key="7">
    <source>
        <dbReference type="ARBA" id="ARBA00023146"/>
    </source>
</evidence>
<organism evidence="12 13">
    <name type="scientific">Curvularia kusanoi</name>
    <name type="common">Cochliobolus kusanoi</name>
    <dbReference type="NCBI Taxonomy" id="90978"/>
    <lineage>
        <taxon>Eukaryota</taxon>
        <taxon>Fungi</taxon>
        <taxon>Dikarya</taxon>
        <taxon>Ascomycota</taxon>
        <taxon>Pezizomycotina</taxon>
        <taxon>Dothideomycetes</taxon>
        <taxon>Pleosporomycetidae</taxon>
        <taxon>Pleosporales</taxon>
        <taxon>Pleosporineae</taxon>
        <taxon>Pleosporaceae</taxon>
        <taxon>Curvularia</taxon>
    </lineage>
</organism>
<dbReference type="GO" id="GO:0006420">
    <property type="term" value="P:arginyl-tRNA aminoacylation"/>
    <property type="evidence" value="ECO:0007669"/>
    <property type="project" value="InterPro"/>
</dbReference>
<dbReference type="InterPro" id="IPR008909">
    <property type="entry name" value="DALR_anticod-bd"/>
</dbReference>
<evidence type="ECO:0000256" key="1">
    <source>
        <dbReference type="ARBA" id="ARBA00005594"/>
    </source>
</evidence>
<dbReference type="GO" id="GO:0004814">
    <property type="term" value="F:arginine-tRNA ligase activity"/>
    <property type="evidence" value="ECO:0007669"/>
    <property type="project" value="UniProtKB-EC"/>
</dbReference>
<dbReference type="InterPro" id="IPR014729">
    <property type="entry name" value="Rossmann-like_a/b/a_fold"/>
</dbReference>
<evidence type="ECO:0000313" key="12">
    <source>
        <dbReference type="EMBL" id="KAF3006043.1"/>
    </source>
</evidence>
<evidence type="ECO:0000256" key="3">
    <source>
        <dbReference type="ARBA" id="ARBA00022598"/>
    </source>
</evidence>
<dbReference type="Pfam" id="PF05746">
    <property type="entry name" value="DALR_1"/>
    <property type="match status" value="1"/>
</dbReference>
<dbReference type="SUPFAM" id="SSF55190">
    <property type="entry name" value="Arginyl-tRNA synthetase (ArgRS), N-terminal 'additional' domain"/>
    <property type="match status" value="1"/>
</dbReference>
<evidence type="ECO:0000259" key="11">
    <source>
        <dbReference type="SMART" id="SM00836"/>
    </source>
</evidence>
<name>A0A9P4TIQ1_CURKU</name>
<evidence type="ECO:0000256" key="2">
    <source>
        <dbReference type="ARBA" id="ARBA00012837"/>
    </source>
</evidence>
<gene>
    <name evidence="12" type="ORF">E8E13_010831</name>
</gene>
<dbReference type="InterPro" id="IPR009080">
    <property type="entry name" value="tRNAsynth_Ia_anticodon-bd"/>
</dbReference>
<comment type="catalytic activity">
    <reaction evidence="8">
        <text>tRNA(Arg) + L-arginine + ATP = L-arginyl-tRNA(Arg) + AMP + diphosphate</text>
        <dbReference type="Rhea" id="RHEA:20301"/>
        <dbReference type="Rhea" id="RHEA-COMP:9658"/>
        <dbReference type="Rhea" id="RHEA-COMP:9673"/>
        <dbReference type="ChEBI" id="CHEBI:30616"/>
        <dbReference type="ChEBI" id="CHEBI:32682"/>
        <dbReference type="ChEBI" id="CHEBI:33019"/>
        <dbReference type="ChEBI" id="CHEBI:78442"/>
        <dbReference type="ChEBI" id="CHEBI:78513"/>
        <dbReference type="ChEBI" id="CHEBI:456215"/>
        <dbReference type="EC" id="6.1.1.19"/>
    </reaction>
</comment>
<feature type="domain" description="DALR anticodon binding" evidence="11">
    <location>
        <begin position="750"/>
        <end position="863"/>
    </location>
</feature>
<proteinExistence type="inferred from homology"/>
<dbReference type="GO" id="GO:0032543">
    <property type="term" value="P:mitochondrial translation"/>
    <property type="evidence" value="ECO:0007669"/>
    <property type="project" value="TreeGrafter"/>
</dbReference>
<evidence type="ECO:0000313" key="13">
    <source>
        <dbReference type="Proteomes" id="UP000801428"/>
    </source>
</evidence>
<dbReference type="SUPFAM" id="SSF52374">
    <property type="entry name" value="Nucleotidylyl transferase"/>
    <property type="match status" value="1"/>
</dbReference>
<dbReference type="EMBL" id="SWKU01000006">
    <property type="protein sequence ID" value="KAF3006043.1"/>
    <property type="molecule type" value="Genomic_DNA"/>
</dbReference>
<evidence type="ECO:0000256" key="9">
    <source>
        <dbReference type="RuleBase" id="RU363038"/>
    </source>
</evidence>
<sequence>MSEVQVDDPNRKEWSLRPYVPGENNPSQLSQRFAIIETRTTVVLSGRSNTDWFGYALGNVGPVPNDDDGEDDAGPEEDSFVTGGCESESVFDLENPIWDPRIYFLLAVDARLRVMTQASEYLVRNIDAGCQDWVPQTSDYGSNHEALERIIVMTQILRRVRKHFAQSLRAWNRFSGTGDAMYFADLRTHPTAREALNRIEKSFEQIFDLEHSVGLQEDDCAAASEILKMRMTKESNRLHLESAGLTQMLESLSVSAPTSEIDNVDILTNPLDLCRTTLAELLAGLVECDVQTAYKAVQWPNNIFNGDLSVTVPKLCPGRKPTELSSQLVDKFPKDHALFDPPFLDGVHLRVFLKLDVVPRLLLPYIMDRGSAYGSQVSKDVPKKVVVEFSSPNIASEFQGKHLRSTVIGAFISRLYESLGWSVTRINYLGDWGKPIALLKVGWDKFGSEEAFEKDPVGHLLEVYHQIEEQFQPEQAASKKARDDAAKEGKDEGEAQVEIESQGIFAERNEAFKKLEAGDDSIVSFWERVRKANVDNYIKFYERLGITFDEYTGESKVSQEVMAEVEQLLKEKNISEESGGAWIVHMQKLGAKAGTAIVRDRSGSSTYLLRDLAAVLERSRQYTFDKMIYVVASDNSVHFSQLFKILEALDMGELASKLQHVRFSEISKMGNMLGKGYKPQAILDTCEAPMKDLPDVDEYRAAALISSERATKTLATSALLVQELSTRATSAHAFDTGTIVSFKPGSGPDLQSCYTRICALLAGQKPSSELADDQFESLADEDQANLLRILAQYPEVLNATFQSLEPSGIVTYLAAITEQLSDCLEEEEDKIDISPGFVALLEATRIVLQSGMKLLGIVAISDLPQERADTPVAG</sequence>
<dbReference type="Gene3D" id="3.30.1360.70">
    <property type="entry name" value="Arginyl tRNA synthetase N-terminal domain"/>
    <property type="match status" value="1"/>
</dbReference>
<feature type="region of interest" description="Disordered" evidence="10">
    <location>
        <begin position="474"/>
        <end position="495"/>
    </location>
</feature>
<dbReference type="AlphaFoldDB" id="A0A9P4TIQ1"/>
<dbReference type="EC" id="6.1.1.19" evidence="2"/>
<keyword evidence="3 9" id="KW-0436">Ligase</keyword>
<dbReference type="SUPFAM" id="SSF47323">
    <property type="entry name" value="Anticodon-binding domain of a subclass of class I aminoacyl-tRNA synthetases"/>
    <property type="match status" value="1"/>
</dbReference>
<evidence type="ECO:0000256" key="6">
    <source>
        <dbReference type="ARBA" id="ARBA00022917"/>
    </source>
</evidence>
<dbReference type="Gene3D" id="3.40.50.620">
    <property type="entry name" value="HUPs"/>
    <property type="match status" value="1"/>
</dbReference>
<dbReference type="InterPro" id="IPR035684">
    <property type="entry name" value="ArgRS_core"/>
</dbReference>
<feature type="compositionally biased region" description="Basic and acidic residues" evidence="10">
    <location>
        <begin position="480"/>
        <end position="493"/>
    </location>
</feature>
<dbReference type="Pfam" id="PF00750">
    <property type="entry name" value="tRNA-synt_1d"/>
    <property type="match status" value="1"/>
</dbReference>
<dbReference type="InterPro" id="IPR001278">
    <property type="entry name" value="Arg-tRNA-ligase"/>
</dbReference>
<protein>
    <recommendedName>
        <fullName evidence="2">arginine--tRNA ligase</fullName>
        <ecNumber evidence="2">6.1.1.19</ecNumber>
    </recommendedName>
</protein>
<dbReference type="NCBIfam" id="TIGR00456">
    <property type="entry name" value="argS"/>
    <property type="match status" value="1"/>
</dbReference>
<dbReference type="GO" id="GO:0005524">
    <property type="term" value="F:ATP binding"/>
    <property type="evidence" value="ECO:0007669"/>
    <property type="project" value="UniProtKB-KW"/>
</dbReference>